<proteinExistence type="predicted"/>
<dbReference type="SUPFAM" id="SSF52540">
    <property type="entry name" value="P-loop containing nucleoside triphosphate hydrolases"/>
    <property type="match status" value="2"/>
</dbReference>
<dbReference type="Gene3D" id="3.40.50.300">
    <property type="entry name" value="P-loop containing nucleotide triphosphate hydrolases"/>
    <property type="match status" value="2"/>
</dbReference>
<dbReference type="RefSeq" id="WP_171395751.1">
    <property type="nucleotide sequence ID" value="NZ_CP049838.1"/>
</dbReference>
<dbReference type="Proteomes" id="UP000502665">
    <property type="component" value="Chromosome"/>
</dbReference>
<dbReference type="NCBIfam" id="NF040586">
    <property type="entry name" value="FxSxx_TPR"/>
    <property type="match status" value="1"/>
</dbReference>
<dbReference type="InterPro" id="IPR027417">
    <property type="entry name" value="P-loop_NTPase"/>
</dbReference>
<dbReference type="PANTHER" id="PTHR46082">
    <property type="entry name" value="ATP/GTP-BINDING PROTEIN-RELATED"/>
    <property type="match status" value="1"/>
</dbReference>
<evidence type="ECO:0000259" key="1">
    <source>
        <dbReference type="Pfam" id="PF01656"/>
    </source>
</evidence>
<dbReference type="InterPro" id="IPR011990">
    <property type="entry name" value="TPR-like_helical_dom_sf"/>
</dbReference>
<name>A0A6M4WIW3_9ACTN</name>
<evidence type="ECO:0000259" key="2">
    <source>
        <dbReference type="Pfam" id="PF13191"/>
    </source>
</evidence>
<dbReference type="EMBL" id="CP049838">
    <property type="protein sequence ID" value="QJT00099.1"/>
    <property type="molecule type" value="Genomic_DNA"/>
</dbReference>
<dbReference type="InterPro" id="IPR041664">
    <property type="entry name" value="AAA_16"/>
</dbReference>
<dbReference type="InterPro" id="IPR053137">
    <property type="entry name" value="NLR-like"/>
</dbReference>
<organism evidence="3 4">
    <name type="scientific">Streptomyces asoensis</name>
    <dbReference type="NCBI Taxonomy" id="249586"/>
    <lineage>
        <taxon>Bacteria</taxon>
        <taxon>Bacillati</taxon>
        <taxon>Actinomycetota</taxon>
        <taxon>Actinomycetes</taxon>
        <taxon>Kitasatosporales</taxon>
        <taxon>Streptomycetaceae</taxon>
        <taxon>Streptomyces</taxon>
    </lineage>
</organism>
<dbReference type="Gene3D" id="1.25.40.10">
    <property type="entry name" value="Tetratricopeptide repeat domain"/>
    <property type="match status" value="2"/>
</dbReference>
<keyword evidence="4" id="KW-1185">Reference proteome</keyword>
<evidence type="ECO:0000313" key="4">
    <source>
        <dbReference type="Proteomes" id="UP000502665"/>
    </source>
</evidence>
<protein>
    <submittedName>
        <fullName evidence="3">AAA family ATPase</fullName>
    </submittedName>
</protein>
<dbReference type="PANTHER" id="PTHR46082:SF6">
    <property type="entry name" value="AAA+ ATPASE DOMAIN-CONTAINING PROTEIN-RELATED"/>
    <property type="match status" value="1"/>
</dbReference>
<dbReference type="Pfam" id="PF13424">
    <property type="entry name" value="TPR_12"/>
    <property type="match status" value="1"/>
</dbReference>
<sequence>MSSAAQSGSEQGRNRATVVTFYSHKGGVGRTMALANVAWLLADAGYRVLIVDWDLESPGLNRFVRPFLPDRELRESTGVVEMILDYGHAVDALEARELSGEVFNARLAELLERHTQVGNHTDRLKYRFTRPEGRMDFLGPGLQDSLYSERVATFEWNRFYREQAGRRFAEALRESLRTSDYDYVLIDSRTGHSDNASLCTLILPDVVVVGFNLSNQSIDGSASVARQVRERSAGDVRVLPVPMRVDDSKPEQAERRRARARSQFEGAFGPILHSGDLQYWREVEIKHLPSLAYEEVLIPFALPNFEPSVQKQAYERLAQEISGDPTLRFAPLPDSVRSQYIRAFTEVPAPPRLVRLVFEPEDRAYADWIRAELNANAVPCDFDPGPGDRAGRTDAPGTFLVLMSSAMVSSPQLTALAAHLPKQDALANGAWVDVAWLEDVEVQKAFRNRPGPKLYTLDEASARSALLNHYISAERRPAAWADRLGRGPRFPRRHPRVWHVPHQRQGEFLGREEYLRTLRNALQSGEAAQPVVLHGQAGVGKRTLATEYVYRFGADYDVVWWMPADSADRVERELVRLSVRLGAAQPSSPRAVEALREQLEGRRAGAERLLLVYDDARHPEMIASLLINNPHVHLLITSEHPDWGALGRRIDVEPPTAPEAVRYLRRKAPDLSPELAEKLVQLGEPLPQLLDQMAAYLRSTARPVQEVVAELAQSIESRQAVGQHNASAVWQSVVEDLGKERPATLDLLKMLTVLSPEGAGWELLESPAALHFLGLPEGTDGRRQLGFAARGLVSRSQGRVCENGKRLRAARMNLASQRQALTDQEAAELASRVRQVLAAYSPPDDRVDDQQMNPRYAELDAHVDPSGAAEDDSLEVRRWLVNQVRYRRRSQRLEAAFTLARRLDEVWTARSYPDDDAQQLLLMRLRAELANIHMDAGRYADANRVNGKALEELRRLQGLDGHFTLRSALPRGAQLRALGRPQDALAEEQSTWEVLRSRYGLDNHFTLMASHNLALSLSMVGLPQDSMEQHEDVHARRTRVSGEQHPLTLLSSLYVGSRLLEVGRYEASLTRLQEINRIARSHEDFGPSDLITLRTAFALGSTLRHIAALLPGLSDDERLDKADSARMCDVQAVDGLEAYGGPDHPETLAARVALAADLRLVGRMPEAIDRAERNLAAYRTWGEEHLFTHVCQVNLALCLRDAEDETAAEYSERGLTGLRRILHVDPRHPLVLKAAVCHADMLVFAGNSLAARELYERTHRDLRERLGTEHPLTLAVAAQLGLGEEAGGRARTDGRVGVELDIPTI</sequence>
<feature type="domain" description="Orc1-like AAA ATPase" evidence="2">
    <location>
        <begin position="507"/>
        <end position="703"/>
    </location>
</feature>
<dbReference type="InterPro" id="IPR002586">
    <property type="entry name" value="CobQ/CobB/MinD/ParA_Nub-bd_dom"/>
</dbReference>
<dbReference type="Pfam" id="PF01656">
    <property type="entry name" value="CbiA"/>
    <property type="match status" value="1"/>
</dbReference>
<feature type="domain" description="CobQ/CobB/MinD/ParA nucleotide binding" evidence="1">
    <location>
        <begin position="20"/>
        <end position="61"/>
    </location>
</feature>
<dbReference type="SUPFAM" id="SSF48452">
    <property type="entry name" value="TPR-like"/>
    <property type="match status" value="1"/>
</dbReference>
<dbReference type="NCBIfam" id="NF047398">
    <property type="entry name" value="AAA_KGGVGR"/>
    <property type="match status" value="1"/>
</dbReference>
<dbReference type="Pfam" id="PF13191">
    <property type="entry name" value="AAA_16"/>
    <property type="match status" value="1"/>
</dbReference>
<reference evidence="3" key="1">
    <citation type="submission" date="2020-03" db="EMBL/GenBank/DDBJ databases">
        <title>Molecular networking-based the target discovery of potent antiproliferative macrolactams: 5/6/7/16 polycyclic ansamycins and glycosylated trienomycin from Streptomyces cacaoi subsp. asoensis.</title>
        <authorList>
            <person name="Liu L.-L."/>
        </authorList>
    </citation>
    <scope>NUCLEOTIDE SEQUENCE [LARGE SCALE GENOMIC DNA]</scope>
    <source>
        <strain evidence="3">H2S5</strain>
    </source>
</reference>
<accession>A0A6M4WIW3</accession>
<evidence type="ECO:0000313" key="3">
    <source>
        <dbReference type="EMBL" id="QJT00099.1"/>
    </source>
</evidence>
<gene>
    <name evidence="3" type="ORF">G9272_07225</name>
</gene>